<organism evidence="3 4">
    <name type="scientific">Microlunatus antarcticus</name>
    <dbReference type="NCBI Taxonomy" id="53388"/>
    <lineage>
        <taxon>Bacteria</taxon>
        <taxon>Bacillati</taxon>
        <taxon>Actinomycetota</taxon>
        <taxon>Actinomycetes</taxon>
        <taxon>Propionibacteriales</taxon>
        <taxon>Propionibacteriaceae</taxon>
        <taxon>Microlunatus</taxon>
    </lineage>
</organism>
<proteinExistence type="predicted"/>
<comment type="caution">
    <text evidence="3">The sequence shown here is derived from an EMBL/GenBank/DDBJ whole genome shotgun (WGS) entry which is preliminary data.</text>
</comment>
<keyword evidence="2" id="KW-0812">Transmembrane</keyword>
<feature type="region of interest" description="Disordered" evidence="1">
    <location>
        <begin position="223"/>
        <end position="308"/>
    </location>
</feature>
<dbReference type="Proteomes" id="UP000565572">
    <property type="component" value="Unassembled WGS sequence"/>
</dbReference>
<dbReference type="EMBL" id="JACHZG010000001">
    <property type="protein sequence ID" value="MBB3326099.1"/>
    <property type="molecule type" value="Genomic_DNA"/>
</dbReference>
<sequence>MRFQDILLAVWRRWYLAVATIVLAVAGTLLTVSLVGPTYEAQGAVLLIPPGTTLDQRPGAAAASGNPYLELGSLSQARDIVIRAVSAKSTYLEICQSVGDARYESMRRDLCRPHPSISFEVTEDFESTAPVILVTAEAGSAENAVTTLTTVMGRVPTSLSELQGGLNLRARAAITSTPIVTDTLPDVQHKDQIRAGVLVGGGVLALGALVIGLVDGLFPRRRRPAPDDLDPDDAVEADASTPEADEVTDAPSSAEPSTPVTRRPGQRPSGPARPAKPTKRPPPVPDWGTPTDQELAGVGGDSATPRWE</sequence>
<protein>
    <recommendedName>
        <fullName evidence="5">Capsular polysaccharide biosynthesis protein</fullName>
    </recommendedName>
</protein>
<feature type="compositionally biased region" description="Polar residues" evidence="1">
    <location>
        <begin position="250"/>
        <end position="260"/>
    </location>
</feature>
<keyword evidence="2" id="KW-1133">Transmembrane helix</keyword>
<dbReference type="AlphaFoldDB" id="A0A7W5JTL5"/>
<keyword evidence="2" id="KW-0472">Membrane</keyword>
<gene>
    <name evidence="3" type="ORF">FHX39_001043</name>
</gene>
<evidence type="ECO:0000313" key="4">
    <source>
        <dbReference type="Proteomes" id="UP000565572"/>
    </source>
</evidence>
<accession>A0A7W5JTL5</accession>
<evidence type="ECO:0000313" key="3">
    <source>
        <dbReference type="EMBL" id="MBB3326099.1"/>
    </source>
</evidence>
<evidence type="ECO:0000256" key="2">
    <source>
        <dbReference type="SAM" id="Phobius"/>
    </source>
</evidence>
<keyword evidence="4" id="KW-1185">Reference proteome</keyword>
<reference evidence="3 4" key="1">
    <citation type="submission" date="2020-08" db="EMBL/GenBank/DDBJ databases">
        <title>Sequencing the genomes of 1000 actinobacteria strains.</title>
        <authorList>
            <person name="Klenk H.-P."/>
        </authorList>
    </citation>
    <scope>NUCLEOTIDE SEQUENCE [LARGE SCALE GENOMIC DNA]</scope>
    <source>
        <strain evidence="3 4">DSM 11053</strain>
    </source>
</reference>
<feature type="compositionally biased region" description="Acidic residues" evidence="1">
    <location>
        <begin position="227"/>
        <end position="236"/>
    </location>
</feature>
<name>A0A7W5JTL5_9ACTN</name>
<evidence type="ECO:0008006" key="5">
    <source>
        <dbReference type="Google" id="ProtNLM"/>
    </source>
</evidence>
<evidence type="ECO:0000256" key="1">
    <source>
        <dbReference type="SAM" id="MobiDB-lite"/>
    </source>
</evidence>
<dbReference type="RefSeq" id="WP_183337104.1">
    <property type="nucleotide sequence ID" value="NZ_JACHZG010000001.1"/>
</dbReference>
<feature type="transmembrane region" description="Helical" evidence="2">
    <location>
        <begin position="195"/>
        <end position="214"/>
    </location>
</feature>